<keyword evidence="5" id="KW-0479">Metal-binding</keyword>
<keyword evidence="3" id="KW-0533">Nickel</keyword>
<evidence type="ECO:0000256" key="1">
    <source>
        <dbReference type="ARBA" id="ARBA00000428"/>
    </source>
</evidence>
<comment type="cofactor">
    <cofactor evidence="2">
        <name>Fe(2+)</name>
        <dbReference type="ChEBI" id="CHEBI:29033"/>
    </cofactor>
</comment>
<keyword evidence="6" id="KW-0223">Dioxygenase</keyword>
<keyword evidence="9" id="KW-0486">Methionine biosynthesis</keyword>
<dbReference type="SUPFAM" id="SSF51182">
    <property type="entry name" value="RmlC-like cupins"/>
    <property type="match status" value="1"/>
</dbReference>
<keyword evidence="7" id="KW-0560">Oxidoreductase</keyword>
<sequence>MVSAWEFNESDGIHPTATHQYSPNKEVPISVIEALGVEFKSIPLAEDGSHADAAEQWVKQNRAGYEKKTKEVTSRAALGEKFESKLKNGYGEHFHSADEIRFNTAGAGYFDVRDASDKWIRVTWGPGELISVPEGLWHRFTVDTGEFAEEFRWWPTEKAWKRFDRTDPSAESAPSRQEYLQKYSKAG</sequence>
<comment type="catalytic activity">
    <reaction evidence="1">
        <text>1,2-dihydroxy-5-(methylsulfanyl)pent-1-en-3-one + O2 = 4-methylsulfanyl-2-oxobutanoate + formate + 2 H(+)</text>
        <dbReference type="Rhea" id="RHEA:24504"/>
        <dbReference type="ChEBI" id="CHEBI:15378"/>
        <dbReference type="ChEBI" id="CHEBI:15379"/>
        <dbReference type="ChEBI" id="CHEBI:15740"/>
        <dbReference type="ChEBI" id="CHEBI:16723"/>
        <dbReference type="ChEBI" id="CHEBI:49252"/>
        <dbReference type="EC" id="1.13.11.54"/>
    </reaction>
</comment>
<protein>
    <recommendedName>
        <fullName evidence="10">acireductone dioxygenase (Fe(2+)-requiring)</fullName>
        <ecNumber evidence="10">1.13.11.54</ecNumber>
    </recommendedName>
</protein>
<evidence type="ECO:0000256" key="4">
    <source>
        <dbReference type="ARBA" id="ARBA00022605"/>
    </source>
</evidence>
<dbReference type="InterPro" id="IPR004313">
    <property type="entry name" value="ARD"/>
</dbReference>
<dbReference type="Proteomes" id="UP000070544">
    <property type="component" value="Unassembled WGS sequence"/>
</dbReference>
<dbReference type="InterPro" id="IPR014710">
    <property type="entry name" value="RmlC-like_jellyroll"/>
</dbReference>
<evidence type="ECO:0000313" key="13">
    <source>
        <dbReference type="Proteomes" id="UP000070544"/>
    </source>
</evidence>
<dbReference type="AlphaFoldDB" id="A0A139AER7"/>
<evidence type="ECO:0000256" key="10">
    <source>
        <dbReference type="ARBA" id="ARBA00039005"/>
    </source>
</evidence>
<dbReference type="EC" id="1.13.11.54" evidence="10"/>
<dbReference type="GO" id="GO:0046872">
    <property type="term" value="F:metal ion binding"/>
    <property type="evidence" value="ECO:0007669"/>
    <property type="project" value="UniProtKB-KW"/>
</dbReference>
<organism evidence="12 13">
    <name type="scientific">Gonapodya prolifera (strain JEL478)</name>
    <name type="common">Monoblepharis prolifera</name>
    <dbReference type="NCBI Taxonomy" id="1344416"/>
    <lineage>
        <taxon>Eukaryota</taxon>
        <taxon>Fungi</taxon>
        <taxon>Fungi incertae sedis</taxon>
        <taxon>Chytridiomycota</taxon>
        <taxon>Chytridiomycota incertae sedis</taxon>
        <taxon>Monoblepharidomycetes</taxon>
        <taxon>Monoblepharidales</taxon>
        <taxon>Gonapodyaceae</taxon>
        <taxon>Gonapodya</taxon>
    </lineage>
</organism>
<dbReference type="OrthoDB" id="1867259at2759"/>
<gene>
    <name evidence="12" type="ORF">M427DRAFT_57061</name>
</gene>
<dbReference type="PANTHER" id="PTHR23418">
    <property type="entry name" value="ACIREDUCTONE DIOXYGENASE"/>
    <property type="match status" value="1"/>
</dbReference>
<evidence type="ECO:0000256" key="8">
    <source>
        <dbReference type="ARBA" id="ARBA00023004"/>
    </source>
</evidence>
<keyword evidence="13" id="KW-1185">Reference proteome</keyword>
<dbReference type="PANTHER" id="PTHR23418:SF0">
    <property type="entry name" value="ACIREDUCTONE DIOXYGENASE"/>
    <property type="match status" value="1"/>
</dbReference>
<evidence type="ECO:0000256" key="7">
    <source>
        <dbReference type="ARBA" id="ARBA00023002"/>
    </source>
</evidence>
<dbReference type="CDD" id="cd02232">
    <property type="entry name" value="cupin_ARD"/>
    <property type="match status" value="1"/>
</dbReference>
<evidence type="ECO:0000256" key="11">
    <source>
        <dbReference type="SAM" id="MobiDB-lite"/>
    </source>
</evidence>
<feature type="region of interest" description="Disordered" evidence="11">
    <location>
        <begin position="164"/>
        <end position="187"/>
    </location>
</feature>
<dbReference type="Gene3D" id="2.60.120.10">
    <property type="entry name" value="Jelly Rolls"/>
    <property type="match status" value="1"/>
</dbReference>
<evidence type="ECO:0000256" key="6">
    <source>
        <dbReference type="ARBA" id="ARBA00022964"/>
    </source>
</evidence>
<dbReference type="GO" id="GO:0010309">
    <property type="term" value="F:acireductone dioxygenase [iron(II)-requiring] activity"/>
    <property type="evidence" value="ECO:0007669"/>
    <property type="project" value="UniProtKB-EC"/>
</dbReference>
<dbReference type="GO" id="GO:0009086">
    <property type="term" value="P:methionine biosynthetic process"/>
    <property type="evidence" value="ECO:0007669"/>
    <property type="project" value="UniProtKB-KW"/>
</dbReference>
<evidence type="ECO:0000256" key="3">
    <source>
        <dbReference type="ARBA" id="ARBA00022596"/>
    </source>
</evidence>
<name>A0A139AER7_GONPJ</name>
<dbReference type="Pfam" id="PF03079">
    <property type="entry name" value="ARD"/>
    <property type="match status" value="1"/>
</dbReference>
<evidence type="ECO:0000313" key="12">
    <source>
        <dbReference type="EMBL" id="KXS14913.1"/>
    </source>
</evidence>
<proteinExistence type="predicted"/>
<accession>A0A139AER7</accession>
<reference evidence="12 13" key="1">
    <citation type="journal article" date="2015" name="Genome Biol. Evol.">
        <title>Phylogenomic analyses indicate that early fungi evolved digesting cell walls of algal ancestors of land plants.</title>
        <authorList>
            <person name="Chang Y."/>
            <person name="Wang S."/>
            <person name="Sekimoto S."/>
            <person name="Aerts A.L."/>
            <person name="Choi C."/>
            <person name="Clum A."/>
            <person name="LaButti K.M."/>
            <person name="Lindquist E.A."/>
            <person name="Yee Ngan C."/>
            <person name="Ohm R.A."/>
            <person name="Salamov A.A."/>
            <person name="Grigoriev I.V."/>
            <person name="Spatafora J.W."/>
            <person name="Berbee M.L."/>
        </authorList>
    </citation>
    <scope>NUCLEOTIDE SEQUENCE [LARGE SCALE GENOMIC DNA]</scope>
    <source>
        <strain evidence="12 13">JEL478</strain>
    </source>
</reference>
<dbReference type="InterPro" id="IPR011051">
    <property type="entry name" value="RmlC_Cupin_sf"/>
</dbReference>
<keyword evidence="8" id="KW-0408">Iron</keyword>
<keyword evidence="4" id="KW-0028">Amino-acid biosynthesis</keyword>
<evidence type="ECO:0000256" key="9">
    <source>
        <dbReference type="ARBA" id="ARBA00023167"/>
    </source>
</evidence>
<dbReference type="EMBL" id="KQ965765">
    <property type="protein sequence ID" value="KXS14913.1"/>
    <property type="molecule type" value="Genomic_DNA"/>
</dbReference>
<dbReference type="STRING" id="1344416.A0A139AER7"/>
<evidence type="ECO:0000256" key="2">
    <source>
        <dbReference type="ARBA" id="ARBA00001954"/>
    </source>
</evidence>
<evidence type="ECO:0000256" key="5">
    <source>
        <dbReference type="ARBA" id="ARBA00022723"/>
    </source>
</evidence>